<organism evidence="1 2">
    <name type="scientific">Hymenobacter polaris</name>
    <dbReference type="NCBI Taxonomy" id="2682546"/>
    <lineage>
        <taxon>Bacteria</taxon>
        <taxon>Pseudomonadati</taxon>
        <taxon>Bacteroidota</taxon>
        <taxon>Cytophagia</taxon>
        <taxon>Cytophagales</taxon>
        <taxon>Hymenobacteraceae</taxon>
        <taxon>Hymenobacter</taxon>
    </lineage>
</organism>
<dbReference type="InterPro" id="IPR041408">
    <property type="entry name" value="Hcp_Tssd"/>
</dbReference>
<keyword evidence="2" id="KW-1185">Reference proteome</keyword>
<dbReference type="AlphaFoldDB" id="A0A7Y0FLS1"/>
<sequence length="140" mass="14760">MASYSARLEIDGQHYPVVLCSYGFTQATDARGRISERVRHGLLELVLDVPAGDQLLVWAATPHYPLDGQVSFFQATDLMASETVSFKAGQCIGYQEVFEAGADIVGSYRCSLTIAAAQLELTAGGVAGGSAQLAGVGIMD</sequence>
<dbReference type="EMBL" id="JABBGH010000001">
    <property type="protein sequence ID" value="NML65112.1"/>
    <property type="molecule type" value="Genomic_DNA"/>
</dbReference>
<accession>A0A7Y0FLS1</accession>
<name>A0A7Y0FLS1_9BACT</name>
<dbReference type="RefSeq" id="WP_169530366.1">
    <property type="nucleotide sequence ID" value="NZ_JABBGH010000001.1"/>
</dbReference>
<evidence type="ECO:0000313" key="1">
    <source>
        <dbReference type="EMBL" id="NML65112.1"/>
    </source>
</evidence>
<proteinExistence type="predicted"/>
<dbReference type="Proteomes" id="UP000559626">
    <property type="component" value="Unassembled WGS sequence"/>
</dbReference>
<reference evidence="1 2" key="1">
    <citation type="submission" date="2020-04" db="EMBL/GenBank/DDBJ databases">
        <title>Hymenobacter polaris sp. nov., isolated from Arctic soil.</title>
        <authorList>
            <person name="Dahal R.H."/>
        </authorList>
    </citation>
    <scope>NUCLEOTIDE SEQUENCE [LARGE SCALE GENOMIC DNA]</scope>
    <source>
        <strain evidence="1 2">RP-2-7</strain>
    </source>
</reference>
<protein>
    <submittedName>
        <fullName evidence="1">Uncharacterized protein</fullName>
    </submittedName>
</protein>
<dbReference type="GO" id="GO:0033104">
    <property type="term" value="C:type VI protein secretion system complex"/>
    <property type="evidence" value="ECO:0007669"/>
    <property type="project" value="InterPro"/>
</dbReference>
<gene>
    <name evidence="1" type="ORF">HHL22_07820</name>
</gene>
<evidence type="ECO:0000313" key="2">
    <source>
        <dbReference type="Proteomes" id="UP000559626"/>
    </source>
</evidence>
<dbReference type="Pfam" id="PF17642">
    <property type="entry name" value="TssD"/>
    <property type="match status" value="1"/>
</dbReference>
<comment type="caution">
    <text evidence="1">The sequence shown here is derived from an EMBL/GenBank/DDBJ whole genome shotgun (WGS) entry which is preliminary data.</text>
</comment>